<dbReference type="KEGG" id="sjv:SJAV_25970"/>
<dbReference type="AlphaFoldDB" id="A0AAT9GV00"/>
<dbReference type="EMBL" id="AP031322">
    <property type="protein sequence ID" value="BFH74653.1"/>
    <property type="molecule type" value="Genomic_DNA"/>
</dbReference>
<gene>
    <name evidence="1" type="ORF">SJAV_25970</name>
</gene>
<dbReference type="Pfam" id="PF16239">
    <property type="entry name" value="DUF4898"/>
    <property type="match status" value="1"/>
</dbReference>
<sequence length="96" mass="11253">MVEVSHIYEYNVEEDIRSLVNILGFDKSMVIPLKIIKDPKKFFNFILPKDKPFALIVPTNYEIVKIVNEIRFNLTKYILISENLKDIAILLIKNSK</sequence>
<organism evidence="1">
    <name type="scientific">Sulfurisphaera javensis</name>
    <dbReference type="NCBI Taxonomy" id="2049879"/>
    <lineage>
        <taxon>Archaea</taxon>
        <taxon>Thermoproteota</taxon>
        <taxon>Thermoprotei</taxon>
        <taxon>Sulfolobales</taxon>
        <taxon>Sulfolobaceae</taxon>
        <taxon>Sulfurisphaera</taxon>
    </lineage>
</organism>
<name>A0AAT9GV00_9CREN</name>
<evidence type="ECO:0000313" key="1">
    <source>
        <dbReference type="EMBL" id="BFH74653.1"/>
    </source>
</evidence>
<protein>
    <submittedName>
        <fullName evidence="1">DUF4898 domain-containing protein</fullName>
    </submittedName>
</protein>
<accession>A0AAT9GV00</accession>
<dbReference type="GeneID" id="92355553"/>
<dbReference type="RefSeq" id="WP_369610145.1">
    <property type="nucleotide sequence ID" value="NZ_AP031322.1"/>
</dbReference>
<proteinExistence type="predicted"/>
<reference evidence="1" key="1">
    <citation type="submission" date="2024-03" db="EMBL/GenBank/DDBJ databases">
        <title>Complete genome sequence of Sulfurisphaera javensis strain KD-1.</title>
        <authorList>
            <person name="Sakai H."/>
            <person name="Nur N."/>
            <person name="Suwanto A."/>
            <person name="Kurosawa N."/>
        </authorList>
    </citation>
    <scope>NUCLEOTIDE SEQUENCE</scope>
    <source>
        <strain evidence="1">KD-1</strain>
    </source>
</reference>
<dbReference type="InterPro" id="IPR032603">
    <property type="entry name" value="DUF4898"/>
</dbReference>